<sequence>MAEYGHMVSYIHEDLLAINSFNLAYMEGFTRYETLLADIFGISYSNYESSQIIWVHSDIPVCGM</sequence>
<protein>
    <submittedName>
        <fullName evidence="1">5039_t:CDS:1</fullName>
    </submittedName>
</protein>
<name>A0ABN7UES3_GIGMA</name>
<dbReference type="Proteomes" id="UP000789901">
    <property type="component" value="Unassembled WGS sequence"/>
</dbReference>
<proteinExistence type="predicted"/>
<accession>A0ABN7UES3</accession>
<evidence type="ECO:0000313" key="2">
    <source>
        <dbReference type="Proteomes" id="UP000789901"/>
    </source>
</evidence>
<evidence type="ECO:0000313" key="1">
    <source>
        <dbReference type="EMBL" id="CAG8578761.1"/>
    </source>
</evidence>
<dbReference type="EMBL" id="CAJVQB010002540">
    <property type="protein sequence ID" value="CAG8578761.1"/>
    <property type="molecule type" value="Genomic_DNA"/>
</dbReference>
<reference evidence="1 2" key="1">
    <citation type="submission" date="2021-06" db="EMBL/GenBank/DDBJ databases">
        <authorList>
            <person name="Kallberg Y."/>
            <person name="Tangrot J."/>
            <person name="Rosling A."/>
        </authorList>
    </citation>
    <scope>NUCLEOTIDE SEQUENCE [LARGE SCALE GENOMIC DNA]</scope>
    <source>
        <strain evidence="1 2">120-4 pot B 10/14</strain>
    </source>
</reference>
<gene>
    <name evidence="1" type="ORF">GMARGA_LOCUS5844</name>
</gene>
<organism evidence="1 2">
    <name type="scientific">Gigaspora margarita</name>
    <dbReference type="NCBI Taxonomy" id="4874"/>
    <lineage>
        <taxon>Eukaryota</taxon>
        <taxon>Fungi</taxon>
        <taxon>Fungi incertae sedis</taxon>
        <taxon>Mucoromycota</taxon>
        <taxon>Glomeromycotina</taxon>
        <taxon>Glomeromycetes</taxon>
        <taxon>Diversisporales</taxon>
        <taxon>Gigasporaceae</taxon>
        <taxon>Gigaspora</taxon>
    </lineage>
</organism>
<comment type="caution">
    <text evidence="1">The sequence shown here is derived from an EMBL/GenBank/DDBJ whole genome shotgun (WGS) entry which is preliminary data.</text>
</comment>
<keyword evidence="2" id="KW-1185">Reference proteome</keyword>